<keyword evidence="3" id="KW-1185">Reference proteome</keyword>
<organism evidence="2 3">
    <name type="scientific">Amphibalanus amphitrite</name>
    <name type="common">Striped barnacle</name>
    <name type="synonym">Balanus amphitrite</name>
    <dbReference type="NCBI Taxonomy" id="1232801"/>
    <lineage>
        <taxon>Eukaryota</taxon>
        <taxon>Metazoa</taxon>
        <taxon>Ecdysozoa</taxon>
        <taxon>Arthropoda</taxon>
        <taxon>Crustacea</taxon>
        <taxon>Multicrustacea</taxon>
        <taxon>Cirripedia</taxon>
        <taxon>Thoracica</taxon>
        <taxon>Thoracicalcarea</taxon>
        <taxon>Balanomorpha</taxon>
        <taxon>Balanoidea</taxon>
        <taxon>Balanidae</taxon>
        <taxon>Amphibalaninae</taxon>
        <taxon>Amphibalanus</taxon>
    </lineage>
</organism>
<dbReference type="Proteomes" id="UP000440578">
    <property type="component" value="Unassembled WGS sequence"/>
</dbReference>
<dbReference type="EMBL" id="VIIS01001946">
    <property type="protein sequence ID" value="KAF0290540.1"/>
    <property type="molecule type" value="Genomic_DNA"/>
</dbReference>
<evidence type="ECO:0000313" key="3">
    <source>
        <dbReference type="Proteomes" id="UP000440578"/>
    </source>
</evidence>
<accession>A0A6A4VGW5</accession>
<gene>
    <name evidence="2" type="primary">Nipbl_0</name>
    <name evidence="2" type="ORF">FJT64_011252</name>
</gene>
<feature type="region of interest" description="Disordered" evidence="1">
    <location>
        <begin position="743"/>
        <end position="765"/>
    </location>
</feature>
<comment type="caution">
    <text evidence="2">The sequence shown here is derived from an EMBL/GenBank/DDBJ whole genome shotgun (WGS) entry which is preliminary data.</text>
</comment>
<name>A0A6A4VGW5_AMPAM</name>
<proteinExistence type="predicted"/>
<sequence>MGGTEKDSKAGGGDDSAQQKPLDTGMATDLKVGIADFPLYDGSVSPEDFLAQCSRLAGLGNISSDSLASIVAARCSGRALTVVNELEQRLGRLSMAQLSTSLTSHFSAQPTAAQAAMQLSRLVKGRMKAREFGQQVRLLIRRACPEFFTKDGTVKSTSVPAYNAALFRHLLVGLSAEEATLISRLKANTFEEAIEELKPVAGGDRVTQGPGAENGQKMRARSPQPKSIVHPGGSAPEETPRPESPAQEETPRPESQAQEETPRPESPAQEETPRPESPAQEETPRPGSPAQEETPRPGSPAQEETARLESPAQEETPRPGGLEPEMSRPCSIGSGLGEHRAGYSLPSESGLGFSIAKMHHDYLLQEGVPKCSFETYRTVVRSMNISFTKLAGEECSRCSLQLQHTEKEHGETEDEPRFHQQGCKECDEHKRHMDNAKEAREAYREDAEKEHDPCTVYMSADMMKVCMIPQLPIKEALFTPRLTCYNETFAPLMPSKRGSKKVNQHKSATCILWHDGLAGRSGAEVAAALYLFLTTVCRNIPHVVLWLDICASQNKSWVLMTTLMTAINCPSTSTQSITLKFFEPGHTSMSADAVHQVVAKNLKRMARVEDFQDYAEATEAAGVRCVVMEPGSNMVRIEDAISRYALKMLGDQGLRPDLLHFKTVKVERGSDEIFTKTILKGKDWMVYKVLKSTCHVKEQPALRTTCSGITKERAQGIWSSLVPHLRAHKREFWRKILSASLGQESTKRKRVDTPTGGRRKRSRKS</sequence>
<evidence type="ECO:0000313" key="2">
    <source>
        <dbReference type="EMBL" id="KAF0290540.1"/>
    </source>
</evidence>
<feature type="region of interest" description="Disordered" evidence="1">
    <location>
        <begin position="201"/>
        <end position="335"/>
    </location>
</feature>
<evidence type="ECO:0000256" key="1">
    <source>
        <dbReference type="SAM" id="MobiDB-lite"/>
    </source>
</evidence>
<dbReference type="AlphaFoldDB" id="A0A6A4VGW5"/>
<protein>
    <submittedName>
        <fullName evidence="2">Nipped-B-like protein</fullName>
    </submittedName>
</protein>
<reference evidence="2 3" key="1">
    <citation type="submission" date="2019-07" db="EMBL/GenBank/DDBJ databases">
        <title>Draft genome assembly of a fouling barnacle, Amphibalanus amphitrite (Darwin, 1854): The first reference genome for Thecostraca.</title>
        <authorList>
            <person name="Kim W."/>
        </authorList>
    </citation>
    <scope>NUCLEOTIDE SEQUENCE [LARGE SCALE GENOMIC DNA]</scope>
    <source>
        <strain evidence="2">SNU_AA5</strain>
        <tissue evidence="2">Soma without cirri and trophi</tissue>
    </source>
</reference>
<feature type="region of interest" description="Disordered" evidence="1">
    <location>
        <begin position="1"/>
        <end position="22"/>
    </location>
</feature>
<dbReference type="OrthoDB" id="7680351at2759"/>